<protein>
    <submittedName>
        <fullName evidence="1">PIG-L family deacetylase</fullName>
    </submittedName>
</protein>
<name>A0A329MQA9_9BACL</name>
<dbReference type="SUPFAM" id="SSF102588">
    <property type="entry name" value="LmbE-like"/>
    <property type="match status" value="1"/>
</dbReference>
<dbReference type="Gene3D" id="3.40.50.10320">
    <property type="entry name" value="LmbE-like"/>
    <property type="match status" value="1"/>
</dbReference>
<dbReference type="GO" id="GO:0016811">
    <property type="term" value="F:hydrolase activity, acting on carbon-nitrogen (but not peptide) bonds, in linear amides"/>
    <property type="evidence" value="ECO:0007669"/>
    <property type="project" value="TreeGrafter"/>
</dbReference>
<dbReference type="OrthoDB" id="9790023at2"/>
<proteinExistence type="predicted"/>
<organism evidence="1 2">
    <name type="scientific">Paenibacillus contaminans</name>
    <dbReference type="NCBI Taxonomy" id="450362"/>
    <lineage>
        <taxon>Bacteria</taxon>
        <taxon>Bacillati</taxon>
        <taxon>Bacillota</taxon>
        <taxon>Bacilli</taxon>
        <taxon>Bacillales</taxon>
        <taxon>Paenibacillaceae</taxon>
        <taxon>Paenibacillus</taxon>
    </lineage>
</organism>
<dbReference type="InterPro" id="IPR024078">
    <property type="entry name" value="LmbE-like_dom_sf"/>
</dbReference>
<dbReference type="Proteomes" id="UP000250369">
    <property type="component" value="Unassembled WGS sequence"/>
</dbReference>
<evidence type="ECO:0000313" key="1">
    <source>
        <dbReference type="EMBL" id="RAV22119.1"/>
    </source>
</evidence>
<dbReference type="EMBL" id="QMFB01000003">
    <property type="protein sequence ID" value="RAV22119.1"/>
    <property type="molecule type" value="Genomic_DNA"/>
</dbReference>
<comment type="caution">
    <text evidence="1">The sequence shown here is derived from an EMBL/GenBank/DDBJ whole genome shotgun (WGS) entry which is preliminary data.</text>
</comment>
<dbReference type="Pfam" id="PF02585">
    <property type="entry name" value="PIG-L"/>
    <property type="match status" value="1"/>
</dbReference>
<sequence length="211" mass="24124">MNYRKILVLAPHTDDAELGCGGTIARMLEEGSEVYVAAFSTAVESLPAGMAPDTLENEFRDAMAVIGVKPEHVFVYYYPVRKFSYQRQEILEELVKLRRDIKPDLVLLPSSQDVHQDHQVIHAEGVRAFKEVSVFGYELPWNQPHSSASAVIRLERRHLERKWLALQMYRSQLALERTYFSKEFITGLASVRGIQIKTELAEAYEVVRVSL</sequence>
<dbReference type="PANTHER" id="PTHR12993:SF11">
    <property type="entry name" value="N-ACETYLGLUCOSAMINYL-PHOSPHATIDYLINOSITOL DE-N-ACETYLASE"/>
    <property type="match status" value="1"/>
</dbReference>
<dbReference type="RefSeq" id="WP_113030428.1">
    <property type="nucleotide sequence ID" value="NZ_QMFB01000003.1"/>
</dbReference>
<keyword evidence="2" id="KW-1185">Reference proteome</keyword>
<dbReference type="PANTHER" id="PTHR12993">
    <property type="entry name" value="N-ACETYLGLUCOSAMINYL-PHOSPHATIDYLINOSITOL DE-N-ACETYLASE-RELATED"/>
    <property type="match status" value="1"/>
</dbReference>
<dbReference type="InterPro" id="IPR003737">
    <property type="entry name" value="GlcNAc_PI_deacetylase-related"/>
</dbReference>
<reference evidence="1 2" key="1">
    <citation type="journal article" date="2009" name="Int. J. Syst. Evol. Microbiol.">
        <title>Paenibacillus contaminans sp. nov., isolated from a contaminated laboratory plate.</title>
        <authorList>
            <person name="Chou J.H."/>
            <person name="Lee J.H."/>
            <person name="Lin M.C."/>
            <person name="Chang P.S."/>
            <person name="Arun A.B."/>
            <person name="Young C.C."/>
            <person name="Chen W.M."/>
        </authorList>
    </citation>
    <scope>NUCLEOTIDE SEQUENCE [LARGE SCALE GENOMIC DNA]</scope>
    <source>
        <strain evidence="1 2">CKOBP-6</strain>
    </source>
</reference>
<accession>A0A329MQA9</accession>
<dbReference type="AlphaFoldDB" id="A0A329MQA9"/>
<evidence type="ECO:0000313" key="2">
    <source>
        <dbReference type="Proteomes" id="UP000250369"/>
    </source>
</evidence>
<gene>
    <name evidence="1" type="ORF">DQG23_08785</name>
</gene>